<feature type="coiled-coil region" evidence="8">
    <location>
        <begin position="152"/>
        <end position="203"/>
    </location>
</feature>
<dbReference type="GO" id="GO:0009279">
    <property type="term" value="C:cell outer membrane"/>
    <property type="evidence" value="ECO:0007669"/>
    <property type="project" value="UniProtKB-SubCell"/>
</dbReference>
<dbReference type="Pfam" id="PF02321">
    <property type="entry name" value="OEP"/>
    <property type="match status" value="2"/>
</dbReference>
<evidence type="ECO:0000256" key="7">
    <source>
        <dbReference type="ARBA" id="ARBA00023237"/>
    </source>
</evidence>
<keyword evidence="6" id="KW-0472">Membrane</keyword>
<dbReference type="AlphaFoldDB" id="A0A953L6C9"/>
<dbReference type="GO" id="GO:0015288">
    <property type="term" value="F:porin activity"/>
    <property type="evidence" value="ECO:0007669"/>
    <property type="project" value="TreeGrafter"/>
</dbReference>
<evidence type="ECO:0000256" key="2">
    <source>
        <dbReference type="ARBA" id="ARBA00007613"/>
    </source>
</evidence>
<protein>
    <submittedName>
        <fullName evidence="10">TolC family protein</fullName>
    </submittedName>
</protein>
<feature type="chain" id="PRO_5038097014" evidence="9">
    <location>
        <begin position="20"/>
        <end position="471"/>
    </location>
</feature>
<evidence type="ECO:0000256" key="5">
    <source>
        <dbReference type="ARBA" id="ARBA00022692"/>
    </source>
</evidence>
<dbReference type="GO" id="GO:1990281">
    <property type="term" value="C:efflux pump complex"/>
    <property type="evidence" value="ECO:0007669"/>
    <property type="project" value="TreeGrafter"/>
</dbReference>
<organism evidence="10 11">
    <name type="scientific">Membranihabitans marinus</name>
    <dbReference type="NCBI Taxonomy" id="1227546"/>
    <lineage>
        <taxon>Bacteria</taxon>
        <taxon>Pseudomonadati</taxon>
        <taxon>Bacteroidota</taxon>
        <taxon>Saprospiria</taxon>
        <taxon>Saprospirales</taxon>
        <taxon>Saprospiraceae</taxon>
        <taxon>Membranihabitans</taxon>
    </lineage>
</organism>
<evidence type="ECO:0000256" key="4">
    <source>
        <dbReference type="ARBA" id="ARBA00022452"/>
    </source>
</evidence>
<evidence type="ECO:0000313" key="11">
    <source>
        <dbReference type="Proteomes" id="UP000753961"/>
    </source>
</evidence>
<dbReference type="InterPro" id="IPR003423">
    <property type="entry name" value="OMP_efflux"/>
</dbReference>
<evidence type="ECO:0000256" key="3">
    <source>
        <dbReference type="ARBA" id="ARBA00022448"/>
    </source>
</evidence>
<evidence type="ECO:0000256" key="9">
    <source>
        <dbReference type="SAM" id="SignalP"/>
    </source>
</evidence>
<comment type="caution">
    <text evidence="10">The sequence shown here is derived from an EMBL/GenBank/DDBJ whole genome shotgun (WGS) entry which is preliminary data.</text>
</comment>
<keyword evidence="9" id="KW-0732">Signal</keyword>
<dbReference type="Gene3D" id="1.20.1600.10">
    <property type="entry name" value="Outer membrane efflux proteins (OEP)"/>
    <property type="match status" value="1"/>
</dbReference>
<dbReference type="SUPFAM" id="SSF56954">
    <property type="entry name" value="Outer membrane efflux proteins (OEP)"/>
    <property type="match status" value="1"/>
</dbReference>
<evidence type="ECO:0000256" key="8">
    <source>
        <dbReference type="SAM" id="Coils"/>
    </source>
</evidence>
<keyword evidence="11" id="KW-1185">Reference proteome</keyword>
<evidence type="ECO:0000256" key="1">
    <source>
        <dbReference type="ARBA" id="ARBA00004442"/>
    </source>
</evidence>
<keyword evidence="8" id="KW-0175">Coiled coil</keyword>
<comment type="similarity">
    <text evidence="2">Belongs to the outer membrane factor (OMF) (TC 1.B.17) family.</text>
</comment>
<keyword evidence="3" id="KW-0813">Transport</keyword>
<feature type="signal peptide" evidence="9">
    <location>
        <begin position="1"/>
        <end position="19"/>
    </location>
</feature>
<accession>A0A953L6C9</accession>
<keyword evidence="4" id="KW-1134">Transmembrane beta strand</keyword>
<evidence type="ECO:0000313" key="10">
    <source>
        <dbReference type="EMBL" id="MBY5957522.1"/>
    </source>
</evidence>
<dbReference type="InterPro" id="IPR051906">
    <property type="entry name" value="TolC-like"/>
</dbReference>
<dbReference type="RefSeq" id="WP_222579041.1">
    <property type="nucleotide sequence ID" value="NZ_JAHVHU010000005.1"/>
</dbReference>
<dbReference type="EMBL" id="JAHVHU010000005">
    <property type="protein sequence ID" value="MBY5957522.1"/>
    <property type="molecule type" value="Genomic_DNA"/>
</dbReference>
<evidence type="ECO:0000256" key="6">
    <source>
        <dbReference type="ARBA" id="ARBA00023136"/>
    </source>
</evidence>
<dbReference type="Proteomes" id="UP000753961">
    <property type="component" value="Unassembled WGS sequence"/>
</dbReference>
<dbReference type="PANTHER" id="PTHR30026:SF20">
    <property type="entry name" value="OUTER MEMBRANE PROTEIN TOLC"/>
    <property type="match status" value="1"/>
</dbReference>
<gene>
    <name evidence="10" type="ORF">KUV50_05195</name>
</gene>
<dbReference type="GO" id="GO:0015562">
    <property type="term" value="F:efflux transmembrane transporter activity"/>
    <property type="evidence" value="ECO:0007669"/>
    <property type="project" value="InterPro"/>
</dbReference>
<keyword evidence="5" id="KW-0812">Transmembrane</keyword>
<keyword evidence="7" id="KW-0998">Cell outer membrane</keyword>
<name>A0A953L6C9_9BACT</name>
<proteinExistence type="inferred from homology"/>
<comment type="subcellular location">
    <subcellularLocation>
        <location evidence="1">Cell outer membrane</location>
    </subcellularLocation>
</comment>
<reference evidence="10" key="1">
    <citation type="submission" date="2021-06" db="EMBL/GenBank/DDBJ databases">
        <title>44 bacteria genomes isolated from Dapeng, Shenzhen.</title>
        <authorList>
            <person name="Zheng W."/>
            <person name="Yu S."/>
            <person name="Huang Y."/>
        </authorList>
    </citation>
    <scope>NUCLEOTIDE SEQUENCE</scope>
    <source>
        <strain evidence="10">DP5N28-2</strain>
    </source>
</reference>
<sequence length="471" mass="52543">MKIYLSIALLWMGSAALSAQSIWTLDRALNHAREHSLLILQARYDIARAEADLRAMQQQRIPSLGFSSNLSNSIGRTIDPTTNTFTTESNYNQSANFNAGVQLFNGGLLHNRIRNAQLGKQVAALEVEATEEDVLLSVVNQFFQALFARENVALASANLELLKSQEERATAEVSAGSKPENELLEIQAELAFSEQQLIEAQNQQDLTELRLKQLLRLPVGEDMVLELPPAEDIQPDQIDLLSMQDLRDRAMAVSPALQSADTRVKSAEVGIQIAQSQYYPSLSLGGSLSTNYSSARRMSINTGTSIMNQTVYLDGNPVTVGFENPSFRFEPIPYGEQLQDNWGLGFGLQLSVPIYSQGSTRASVQQAKINHQTAQIQKEQRVQQFTQELEQTITDLKSSHQSYIASQKTMNASTRFFENIELSYNVGAATSFELINAQNRKEEAETNYLIAKYEYLARKRSLEIYLKQSGQ</sequence>
<dbReference type="PANTHER" id="PTHR30026">
    <property type="entry name" value="OUTER MEMBRANE PROTEIN TOLC"/>
    <property type="match status" value="1"/>
</dbReference>